<keyword evidence="1" id="KW-0472">Membrane</keyword>
<keyword evidence="3" id="KW-1185">Reference proteome</keyword>
<keyword evidence="1" id="KW-1133">Transmembrane helix</keyword>
<dbReference type="AlphaFoldDB" id="A0A1I0VTD4"/>
<dbReference type="RefSeq" id="WP_092870211.1">
    <property type="nucleotide sequence ID" value="NZ_FOJY01000002.1"/>
</dbReference>
<feature type="transmembrane region" description="Helical" evidence="1">
    <location>
        <begin position="20"/>
        <end position="39"/>
    </location>
</feature>
<gene>
    <name evidence="2" type="ORF">SAMN05216249_102155</name>
</gene>
<dbReference type="Proteomes" id="UP000198838">
    <property type="component" value="Unassembled WGS sequence"/>
</dbReference>
<evidence type="ECO:0000313" key="2">
    <source>
        <dbReference type="EMBL" id="SFA78946.1"/>
    </source>
</evidence>
<proteinExistence type="predicted"/>
<accession>A0A1I0VTD4</accession>
<name>A0A1I0VTD4_9FIRM</name>
<organism evidence="2 3">
    <name type="scientific">Acetitomaculum ruminis DSM 5522</name>
    <dbReference type="NCBI Taxonomy" id="1120918"/>
    <lineage>
        <taxon>Bacteria</taxon>
        <taxon>Bacillati</taxon>
        <taxon>Bacillota</taxon>
        <taxon>Clostridia</taxon>
        <taxon>Lachnospirales</taxon>
        <taxon>Lachnospiraceae</taxon>
        <taxon>Acetitomaculum</taxon>
    </lineage>
</organism>
<keyword evidence="1" id="KW-0812">Transmembrane</keyword>
<sequence>MSKYDYYGNDRKISVFNKIIIIIAAVSLICAGVLSVSSLKASTSDSSLSVEQTIQQLDNENE</sequence>
<dbReference type="EMBL" id="FOJY01000002">
    <property type="protein sequence ID" value="SFA78946.1"/>
    <property type="molecule type" value="Genomic_DNA"/>
</dbReference>
<evidence type="ECO:0000313" key="3">
    <source>
        <dbReference type="Proteomes" id="UP000198838"/>
    </source>
</evidence>
<reference evidence="2 3" key="1">
    <citation type="submission" date="2016-10" db="EMBL/GenBank/DDBJ databases">
        <authorList>
            <person name="de Groot N.N."/>
        </authorList>
    </citation>
    <scope>NUCLEOTIDE SEQUENCE [LARGE SCALE GENOMIC DNA]</scope>
    <source>
        <strain evidence="2 3">DSM 5522</strain>
    </source>
</reference>
<evidence type="ECO:0000256" key="1">
    <source>
        <dbReference type="SAM" id="Phobius"/>
    </source>
</evidence>
<protein>
    <submittedName>
        <fullName evidence="2">Uncharacterized protein</fullName>
    </submittedName>
</protein>